<dbReference type="PROSITE" id="PS50883">
    <property type="entry name" value="EAL"/>
    <property type="match status" value="1"/>
</dbReference>
<feature type="transmembrane region" description="Helical" evidence="2">
    <location>
        <begin position="75"/>
        <end position="96"/>
    </location>
</feature>
<dbReference type="SMART" id="SM00267">
    <property type="entry name" value="GGDEF"/>
    <property type="match status" value="1"/>
</dbReference>
<dbReference type="PROSITE" id="PS50887">
    <property type="entry name" value="GGDEF"/>
    <property type="match status" value="1"/>
</dbReference>
<evidence type="ECO:0000256" key="2">
    <source>
        <dbReference type="SAM" id="Phobius"/>
    </source>
</evidence>
<dbReference type="NCBIfam" id="TIGR00254">
    <property type="entry name" value="GGDEF"/>
    <property type="match status" value="1"/>
</dbReference>
<dbReference type="SUPFAM" id="SSF55073">
    <property type="entry name" value="Nucleotide cyclase"/>
    <property type="match status" value="1"/>
</dbReference>
<dbReference type="SUPFAM" id="SSF141868">
    <property type="entry name" value="EAL domain-like"/>
    <property type="match status" value="1"/>
</dbReference>
<feature type="transmembrane region" description="Helical" evidence="2">
    <location>
        <begin position="47"/>
        <end position="69"/>
    </location>
</feature>
<dbReference type="InterPro" id="IPR029787">
    <property type="entry name" value="Nucleotide_cyclase"/>
</dbReference>
<dbReference type="InterPro" id="IPR000160">
    <property type="entry name" value="GGDEF_dom"/>
</dbReference>
<dbReference type="CDD" id="cd01949">
    <property type="entry name" value="GGDEF"/>
    <property type="match status" value="1"/>
</dbReference>
<evidence type="ECO:0000259" key="4">
    <source>
        <dbReference type="PROSITE" id="PS50887"/>
    </source>
</evidence>
<feature type="transmembrane region" description="Helical" evidence="2">
    <location>
        <begin position="103"/>
        <end position="121"/>
    </location>
</feature>
<dbReference type="Pfam" id="PF00563">
    <property type="entry name" value="EAL"/>
    <property type="match status" value="1"/>
</dbReference>
<accession>A0ABW6K8V3</accession>
<dbReference type="Gene3D" id="3.30.70.270">
    <property type="match status" value="1"/>
</dbReference>
<comment type="caution">
    <text evidence="5">The sequence shown here is derived from an EMBL/GenBank/DDBJ whole genome shotgun (WGS) entry which is preliminary data.</text>
</comment>
<dbReference type="InterPro" id="IPR052155">
    <property type="entry name" value="Biofilm_reg_signaling"/>
</dbReference>
<feature type="transmembrane region" description="Helical" evidence="2">
    <location>
        <begin position="338"/>
        <end position="359"/>
    </location>
</feature>
<dbReference type="Pfam" id="PF00990">
    <property type="entry name" value="GGDEF"/>
    <property type="match status" value="1"/>
</dbReference>
<dbReference type="CDD" id="cd01948">
    <property type="entry name" value="EAL"/>
    <property type="match status" value="1"/>
</dbReference>
<dbReference type="RefSeq" id="WP_389360012.1">
    <property type="nucleotide sequence ID" value="NZ_JBIACK010000003.1"/>
</dbReference>
<organism evidence="5 6">
    <name type="scientific">Cytobacillus spartinae</name>
    <dbReference type="NCBI Taxonomy" id="3299023"/>
    <lineage>
        <taxon>Bacteria</taxon>
        <taxon>Bacillati</taxon>
        <taxon>Bacillota</taxon>
        <taxon>Bacilli</taxon>
        <taxon>Bacillales</taxon>
        <taxon>Bacillaceae</taxon>
        <taxon>Cytobacillus</taxon>
    </lineage>
</organism>
<evidence type="ECO:0000259" key="3">
    <source>
        <dbReference type="PROSITE" id="PS50883"/>
    </source>
</evidence>
<dbReference type="Gene3D" id="3.20.20.450">
    <property type="entry name" value="EAL domain"/>
    <property type="match status" value="1"/>
</dbReference>
<evidence type="ECO:0000256" key="1">
    <source>
        <dbReference type="SAM" id="Coils"/>
    </source>
</evidence>
<feature type="transmembrane region" description="Helical" evidence="2">
    <location>
        <begin position="171"/>
        <end position="191"/>
    </location>
</feature>
<keyword evidence="2" id="KW-0472">Membrane</keyword>
<sequence>MLGLKNLSLRLGSEIFLLSTLIGLVLVSSSFKLDLAYGITFTFTSVFILLILRLFGIPFAILSVILTFLFIPHNFFSIASGGIYLLEVMFVGAFFYKGRKAKMFYVDALFWITIGLALVFLLNQQTLTGEALYFHICKEFINALFNVLVADMLLAYFPFYKLHKSLNKNSLSIHQFLSHITLISVLIPFFLSVSTHTWNTHKVIAEDITRQSENLINRFEREWRRDNQASQEINTLNEFVQRNETEEYNIIITDLDDHVLARSLSSVGETNSYTPHTYHIEEVTNHLFQALPREPYNLSIHKWAEGHYIYARTIDQLPIKMTIQFPISQFQEHIYHDFLVQLSFSIFFAMGIMLLVGIVSRIFMNNIKRLTIATTGLPKRLVKLENIEWPESYVADLKVLTQNMVKMADKLKELFEESIDMNKKLSEQTEQLKKSEDQLHQLAFYDVLTRLPNRLHFQSYVRNIITKNATKHIAIIFIDLNQFKQINDTLGHDAGDSLLQLTAEKLSRLNECHREVFRLGGDEFVIVHSVEDKKEILKTIDRIMKEFSRAIIIQEQRLYITASVGVSVYPDDGEDLDTLVKCADIAMYISKEKGGNVAQFFDESMRNQFQEGLIIENFLRKVVEKGGFELFYQPKFQLGKVSSVEALIRWDDPELGFVSPSTFIPVAEDIGLILRIDEWSLLHACIQNKKWQEEGLFTVPISVNLSAKHFQRDYLVPLIKRALDESGLEPQYLKLEITESVFIKDPDHVACIIHQLRDLGVRISIDDFGKGFSSLHHILYLPIDEIKIDRQFIQAIDQDEKKALLVKSIIELAHGLHLNVVAEGIEEEAERDVLEKMGCDELQGYLFSRPLKKDQMVEFLLSKDRMKI</sequence>
<feature type="transmembrane region" description="Helical" evidence="2">
    <location>
        <begin position="141"/>
        <end position="159"/>
    </location>
</feature>
<reference evidence="5 6" key="1">
    <citation type="submission" date="2024-08" db="EMBL/GenBank/DDBJ databases">
        <title>Two novel Cytobacillus novel species.</title>
        <authorList>
            <person name="Liu G."/>
        </authorList>
    </citation>
    <scope>NUCLEOTIDE SEQUENCE [LARGE SCALE GENOMIC DNA]</scope>
    <source>
        <strain evidence="5 6">FJAT-54145</strain>
    </source>
</reference>
<dbReference type="InterPro" id="IPR001633">
    <property type="entry name" value="EAL_dom"/>
</dbReference>
<keyword evidence="2" id="KW-1133">Transmembrane helix</keyword>
<dbReference type="Proteomes" id="UP001601059">
    <property type="component" value="Unassembled WGS sequence"/>
</dbReference>
<dbReference type="InterPro" id="IPR043128">
    <property type="entry name" value="Rev_trsase/Diguanyl_cyclase"/>
</dbReference>
<feature type="coiled-coil region" evidence="1">
    <location>
        <begin position="397"/>
        <end position="438"/>
    </location>
</feature>
<feature type="transmembrane region" description="Helical" evidence="2">
    <location>
        <begin position="15"/>
        <end position="35"/>
    </location>
</feature>
<keyword evidence="1" id="KW-0175">Coiled coil</keyword>
<dbReference type="PANTHER" id="PTHR44757:SF2">
    <property type="entry name" value="BIOFILM ARCHITECTURE MAINTENANCE PROTEIN MBAA"/>
    <property type="match status" value="1"/>
</dbReference>
<dbReference type="SMART" id="SM00052">
    <property type="entry name" value="EAL"/>
    <property type="match status" value="1"/>
</dbReference>
<feature type="domain" description="GGDEF" evidence="4">
    <location>
        <begin position="471"/>
        <end position="603"/>
    </location>
</feature>
<evidence type="ECO:0000313" key="6">
    <source>
        <dbReference type="Proteomes" id="UP001601059"/>
    </source>
</evidence>
<protein>
    <submittedName>
        <fullName evidence="5">Bifunctional diguanylate cyclase/phosphodiesterase</fullName>
    </submittedName>
</protein>
<gene>
    <name evidence="5" type="ORF">ACFYKX_08420</name>
</gene>
<name>A0ABW6K8V3_9BACI</name>
<proteinExistence type="predicted"/>
<evidence type="ECO:0000313" key="5">
    <source>
        <dbReference type="EMBL" id="MFE8700634.1"/>
    </source>
</evidence>
<keyword evidence="2" id="KW-0812">Transmembrane</keyword>
<dbReference type="EMBL" id="JBIACK010000003">
    <property type="protein sequence ID" value="MFE8700634.1"/>
    <property type="molecule type" value="Genomic_DNA"/>
</dbReference>
<keyword evidence="6" id="KW-1185">Reference proteome</keyword>
<dbReference type="InterPro" id="IPR035919">
    <property type="entry name" value="EAL_sf"/>
</dbReference>
<feature type="domain" description="EAL" evidence="3">
    <location>
        <begin position="612"/>
        <end position="864"/>
    </location>
</feature>
<dbReference type="PANTHER" id="PTHR44757">
    <property type="entry name" value="DIGUANYLATE CYCLASE DGCP"/>
    <property type="match status" value="1"/>
</dbReference>